<evidence type="ECO:0000256" key="1">
    <source>
        <dbReference type="SAM" id="SignalP"/>
    </source>
</evidence>
<proteinExistence type="predicted"/>
<evidence type="ECO:0000313" key="3">
    <source>
        <dbReference type="Proteomes" id="UP001164743"/>
    </source>
</evidence>
<protein>
    <recommendedName>
        <fullName evidence="4">Secreted protein</fullName>
    </recommendedName>
</protein>
<accession>A0ABY7D0C9</accession>
<gene>
    <name evidence="2" type="ORF">PtA15_13A428</name>
</gene>
<dbReference type="GeneID" id="77803520"/>
<evidence type="ECO:0000313" key="2">
    <source>
        <dbReference type="EMBL" id="WAQ91028.1"/>
    </source>
</evidence>
<keyword evidence="1" id="KW-0732">Signal</keyword>
<sequence length="123" mass="13639">MRFSGLLALVALLYIQSGVAYAKFLCNDKAKANINKNTPVCMVKPSEQANKYYWTATSATVSDGASHTCEGVKIFELSTDARFCCDVDLKKKQDFTQADLGTLCYPRDAQKPKKKTRALMKLS</sequence>
<evidence type="ECO:0008006" key="4">
    <source>
        <dbReference type="Google" id="ProtNLM"/>
    </source>
</evidence>
<dbReference type="EMBL" id="CP110433">
    <property type="protein sequence ID" value="WAQ91028.1"/>
    <property type="molecule type" value="Genomic_DNA"/>
</dbReference>
<feature type="chain" id="PRO_5047037469" description="Secreted protein" evidence="1">
    <location>
        <begin position="23"/>
        <end position="123"/>
    </location>
</feature>
<keyword evidence="3" id="KW-1185">Reference proteome</keyword>
<dbReference type="RefSeq" id="XP_053026583.1">
    <property type="nucleotide sequence ID" value="XM_053162625.1"/>
</dbReference>
<organism evidence="2 3">
    <name type="scientific">Puccinia triticina</name>
    <dbReference type="NCBI Taxonomy" id="208348"/>
    <lineage>
        <taxon>Eukaryota</taxon>
        <taxon>Fungi</taxon>
        <taxon>Dikarya</taxon>
        <taxon>Basidiomycota</taxon>
        <taxon>Pucciniomycotina</taxon>
        <taxon>Pucciniomycetes</taxon>
        <taxon>Pucciniales</taxon>
        <taxon>Pucciniaceae</taxon>
        <taxon>Puccinia</taxon>
    </lineage>
</organism>
<dbReference type="Proteomes" id="UP001164743">
    <property type="component" value="Chromosome 13A"/>
</dbReference>
<name>A0ABY7D0C9_9BASI</name>
<feature type="signal peptide" evidence="1">
    <location>
        <begin position="1"/>
        <end position="22"/>
    </location>
</feature>
<reference evidence="2" key="1">
    <citation type="submission" date="2022-10" db="EMBL/GenBank/DDBJ databases">
        <title>Puccinia triticina Genome sequencing and assembly.</title>
        <authorList>
            <person name="Li C."/>
        </authorList>
    </citation>
    <scope>NUCLEOTIDE SEQUENCE</scope>
    <source>
        <strain evidence="2">Pt15</strain>
    </source>
</reference>